<keyword evidence="2" id="KW-1185">Reference proteome</keyword>
<dbReference type="AlphaFoldDB" id="A0A8S1ZIM0"/>
<evidence type="ECO:0000313" key="2">
    <source>
        <dbReference type="Proteomes" id="UP000682877"/>
    </source>
</evidence>
<name>A0A8S1ZIM0_ARAAE</name>
<sequence length="221" mass="25037">MVNCPLCGQQSEIHPQHGSVYYAHCVVCDETYCAMCGAFPDHFPACCADNTEWTQHYINQTNEVNEVLNAITDLNQRRLDMLDYREIIGNFLYDHHPHILFAVDEMRRILRILAMTRVIAFINPGLALLNSVEYTNLVDHFNALHAHVDLNIANNGAFNLAGTRWLAAASVIQLIGQLQLRSVAELHHAVHVPQLPGGIVNFSQNLTRLVKMWTLLALRRM</sequence>
<accession>A0A8S1ZIM0</accession>
<dbReference type="EMBL" id="LR999451">
    <property type="protein sequence ID" value="CAE5959730.1"/>
    <property type="molecule type" value="Genomic_DNA"/>
</dbReference>
<organism evidence="1 2">
    <name type="scientific">Arabidopsis arenosa</name>
    <name type="common">Sand rock-cress</name>
    <name type="synonym">Cardaminopsis arenosa</name>
    <dbReference type="NCBI Taxonomy" id="38785"/>
    <lineage>
        <taxon>Eukaryota</taxon>
        <taxon>Viridiplantae</taxon>
        <taxon>Streptophyta</taxon>
        <taxon>Embryophyta</taxon>
        <taxon>Tracheophyta</taxon>
        <taxon>Spermatophyta</taxon>
        <taxon>Magnoliopsida</taxon>
        <taxon>eudicotyledons</taxon>
        <taxon>Gunneridae</taxon>
        <taxon>Pentapetalae</taxon>
        <taxon>rosids</taxon>
        <taxon>malvids</taxon>
        <taxon>Brassicales</taxon>
        <taxon>Brassicaceae</taxon>
        <taxon>Camelineae</taxon>
        <taxon>Arabidopsis</taxon>
    </lineage>
</organism>
<gene>
    <name evidence="1" type="ORF">AARE701A_LOCUS3227</name>
</gene>
<protein>
    <submittedName>
        <fullName evidence="1">Uncharacterized protein</fullName>
    </submittedName>
</protein>
<proteinExistence type="predicted"/>
<evidence type="ECO:0000313" key="1">
    <source>
        <dbReference type="EMBL" id="CAE5959730.1"/>
    </source>
</evidence>
<dbReference type="Proteomes" id="UP000682877">
    <property type="component" value="Chromosome 1"/>
</dbReference>
<reference evidence="1" key="1">
    <citation type="submission" date="2021-01" db="EMBL/GenBank/DDBJ databases">
        <authorList>
            <person name="Bezrukov I."/>
        </authorList>
    </citation>
    <scope>NUCLEOTIDE SEQUENCE</scope>
</reference>